<organism evidence="1 2">
    <name type="scientific">Shimazuella alba</name>
    <dbReference type="NCBI Taxonomy" id="2690964"/>
    <lineage>
        <taxon>Bacteria</taxon>
        <taxon>Bacillati</taxon>
        <taxon>Bacillota</taxon>
        <taxon>Bacilli</taxon>
        <taxon>Bacillales</taxon>
        <taxon>Thermoactinomycetaceae</taxon>
        <taxon>Shimazuella</taxon>
    </lineage>
</organism>
<comment type="caution">
    <text evidence="1">The sequence shown here is derived from an EMBL/GenBank/DDBJ whole genome shotgun (WGS) entry which is preliminary data.</text>
</comment>
<gene>
    <name evidence="1" type="ORF">GSM42_01015</name>
</gene>
<dbReference type="SUPFAM" id="SSF53474">
    <property type="entry name" value="alpha/beta-Hydrolases"/>
    <property type="match status" value="1"/>
</dbReference>
<sequence length="245" mass="27589">MSYANGKTIVVEVHGWTASPEKFALPSFTEGKIDEVCSLTLSGHAFHSSNEETKALELARFSHVNWKEDVKKQLSQMINREDVSRIFPIGHSMSGYLILLALEELQKEEMDLRKIVGVGMVNAPYHLHWKFSVPLYLSRMPFMHRVTKLLHKGGEPGSNQFVAWSNVRDLATITRKGKKILPKVSVPLLLFQASQDASVKGKSAKSIERQVRGMCKTVYFPEGRHTPNEGEKQKIVNAIESFLSP</sequence>
<evidence type="ECO:0008006" key="3">
    <source>
        <dbReference type="Google" id="ProtNLM"/>
    </source>
</evidence>
<dbReference type="InterPro" id="IPR010297">
    <property type="entry name" value="DUF900_hydrolase"/>
</dbReference>
<protein>
    <recommendedName>
        <fullName evidence="3">Serine aminopeptidase S33 domain-containing protein</fullName>
    </recommendedName>
</protein>
<accession>A0A6I4VMT9</accession>
<dbReference type="Gene3D" id="3.40.50.1820">
    <property type="entry name" value="alpha/beta hydrolase"/>
    <property type="match status" value="1"/>
</dbReference>
<dbReference type="EMBL" id="WUUL01000001">
    <property type="protein sequence ID" value="MXQ52353.1"/>
    <property type="molecule type" value="Genomic_DNA"/>
</dbReference>
<dbReference type="RefSeq" id="WP_160799386.1">
    <property type="nucleotide sequence ID" value="NZ_WUUL01000001.1"/>
</dbReference>
<evidence type="ECO:0000313" key="1">
    <source>
        <dbReference type="EMBL" id="MXQ52353.1"/>
    </source>
</evidence>
<dbReference type="Proteomes" id="UP000430692">
    <property type="component" value="Unassembled WGS sequence"/>
</dbReference>
<name>A0A6I4VMT9_9BACL</name>
<dbReference type="AlphaFoldDB" id="A0A6I4VMT9"/>
<dbReference type="InterPro" id="IPR029058">
    <property type="entry name" value="AB_hydrolase_fold"/>
</dbReference>
<dbReference type="Pfam" id="PF05990">
    <property type="entry name" value="DUF900"/>
    <property type="match status" value="1"/>
</dbReference>
<proteinExistence type="predicted"/>
<keyword evidence="2" id="KW-1185">Reference proteome</keyword>
<evidence type="ECO:0000313" key="2">
    <source>
        <dbReference type="Proteomes" id="UP000430692"/>
    </source>
</evidence>
<reference evidence="1 2" key="1">
    <citation type="submission" date="2019-12" db="EMBL/GenBank/DDBJ databases">
        <title>Whole-genome analyses of novel actinobacteria.</title>
        <authorList>
            <person name="Sahin N."/>
            <person name="Saygin H."/>
        </authorList>
    </citation>
    <scope>NUCLEOTIDE SEQUENCE [LARGE SCALE GENOMIC DNA]</scope>
    <source>
        <strain evidence="1 2">KC615</strain>
    </source>
</reference>